<dbReference type="Pfam" id="PF00920">
    <property type="entry name" value="ILVD_EDD_N"/>
    <property type="match status" value="1"/>
</dbReference>
<dbReference type="GO" id="GO:0004160">
    <property type="term" value="F:dihydroxy-acid dehydratase activity"/>
    <property type="evidence" value="ECO:0007669"/>
    <property type="project" value="UniProtKB-UniRule"/>
</dbReference>
<keyword evidence="8 15" id="KW-0411">Iron-sulfur</keyword>
<evidence type="ECO:0000256" key="5">
    <source>
        <dbReference type="ARBA" id="ARBA00022723"/>
    </source>
</evidence>
<dbReference type="RefSeq" id="WP_014850864.1">
    <property type="nucleotide sequence ID" value="NC_021282.1"/>
</dbReference>
<dbReference type="KEGG" id="mabb:MASS_4667"/>
<organism evidence="18 19">
    <name type="scientific">Mycobacteroides abscessus subsp. bolletii 50594</name>
    <dbReference type="NCBI Taxonomy" id="1303024"/>
    <lineage>
        <taxon>Bacteria</taxon>
        <taxon>Bacillati</taxon>
        <taxon>Actinomycetota</taxon>
        <taxon>Actinomycetes</taxon>
        <taxon>Mycobacteriales</taxon>
        <taxon>Mycobacteriaceae</taxon>
        <taxon>Mycobacteroides</taxon>
        <taxon>Mycobacteroides abscessus</taxon>
    </lineage>
</organism>
<keyword evidence="6 15" id="KW-0460">Magnesium</keyword>
<comment type="pathway">
    <text evidence="12 15">Amino-acid biosynthesis; L-valine biosynthesis; L-valine from pyruvate: step 3/4.</text>
</comment>
<dbReference type="InterPro" id="IPR004404">
    <property type="entry name" value="DihydroxyA_deHydtase"/>
</dbReference>
<dbReference type="PROSITE" id="PS00887">
    <property type="entry name" value="ILVD_EDD_2"/>
    <property type="match status" value="1"/>
</dbReference>
<dbReference type="AlphaFoldDB" id="A0AB33AHM4"/>
<dbReference type="NCBIfam" id="NF009103">
    <property type="entry name" value="PRK12448.1"/>
    <property type="match status" value="1"/>
</dbReference>
<evidence type="ECO:0000256" key="9">
    <source>
        <dbReference type="ARBA" id="ARBA00023239"/>
    </source>
</evidence>
<dbReference type="InterPro" id="IPR056740">
    <property type="entry name" value="ILV_EDD_C"/>
</dbReference>
<feature type="active site" description="Proton acceptor" evidence="15">
    <location>
        <position position="519"/>
    </location>
</feature>
<accession>A0AB33AHM4</accession>
<feature type="binding site" evidence="15">
    <location>
        <position position="123"/>
    </location>
    <ligand>
        <name>Mg(2+)</name>
        <dbReference type="ChEBI" id="CHEBI:18420"/>
    </ligand>
</feature>
<dbReference type="InterPro" id="IPR000581">
    <property type="entry name" value="ILV_EDD_N"/>
</dbReference>
<evidence type="ECO:0000256" key="7">
    <source>
        <dbReference type="ARBA" id="ARBA00023004"/>
    </source>
</evidence>
<dbReference type="FunFam" id="3.50.30.80:FF:000001">
    <property type="entry name" value="Dihydroxy-acid dehydratase"/>
    <property type="match status" value="1"/>
</dbReference>
<evidence type="ECO:0000259" key="16">
    <source>
        <dbReference type="Pfam" id="PF00920"/>
    </source>
</evidence>
<evidence type="ECO:0000256" key="10">
    <source>
        <dbReference type="ARBA" id="ARBA00023304"/>
    </source>
</evidence>
<proteinExistence type="inferred from homology"/>
<evidence type="ECO:0000313" key="19">
    <source>
        <dbReference type="Proteomes" id="UP000013961"/>
    </source>
</evidence>
<evidence type="ECO:0000259" key="17">
    <source>
        <dbReference type="Pfam" id="PF24877"/>
    </source>
</evidence>
<dbReference type="GO" id="GO:0005829">
    <property type="term" value="C:cytosol"/>
    <property type="evidence" value="ECO:0007669"/>
    <property type="project" value="TreeGrafter"/>
</dbReference>
<feature type="modified residue" description="N6-carboxylysine" evidence="15">
    <location>
        <position position="124"/>
    </location>
</feature>
<dbReference type="Gene3D" id="3.50.30.80">
    <property type="entry name" value="IlvD/EDD C-terminal domain-like"/>
    <property type="match status" value="1"/>
</dbReference>
<dbReference type="InterPro" id="IPR042096">
    <property type="entry name" value="Dihydro-acid_dehy_C"/>
</dbReference>
<dbReference type="GO" id="GO:0009099">
    <property type="term" value="P:L-valine biosynthetic process"/>
    <property type="evidence" value="ECO:0007669"/>
    <property type="project" value="UniProtKB-UniRule"/>
</dbReference>
<dbReference type="PROSITE" id="PS00886">
    <property type="entry name" value="ILVD_EDD_1"/>
    <property type="match status" value="1"/>
</dbReference>
<evidence type="ECO:0000313" key="18">
    <source>
        <dbReference type="EMBL" id="AGM31269.1"/>
    </source>
</evidence>
<dbReference type="GO" id="GO:0009097">
    <property type="term" value="P:isoleucine biosynthetic process"/>
    <property type="evidence" value="ECO:0007669"/>
    <property type="project" value="UniProtKB-UniRule"/>
</dbReference>
<feature type="binding site" evidence="15">
    <location>
        <position position="81"/>
    </location>
    <ligand>
        <name>Mg(2+)</name>
        <dbReference type="ChEBI" id="CHEBI:18420"/>
    </ligand>
</feature>
<dbReference type="InterPro" id="IPR037237">
    <property type="entry name" value="IlvD/EDD_N"/>
</dbReference>
<dbReference type="Proteomes" id="UP000013961">
    <property type="component" value="Chromosome"/>
</dbReference>
<comment type="function">
    <text evidence="15">Functions in the biosynthesis of branched-chain amino acids. Catalyzes the dehydration of (2R,3R)-2,3-dihydroxy-3-methylpentanoate (2,3-dihydroxy-3-methylvalerate) into 2-oxo-3-methylpentanoate (2-oxo-3-methylvalerate) and of (2R)-2,3-dihydroxy-3-methylbutanoate (2,3-dihydroxyisovalerate) into 2-oxo-3-methylbutanoate (2-oxoisovalerate), the penultimate precursor to L-isoleucine and L-valine, respectively.</text>
</comment>
<dbReference type="SUPFAM" id="SSF143975">
    <property type="entry name" value="IlvD/EDD N-terminal domain-like"/>
    <property type="match status" value="1"/>
</dbReference>
<name>A0AB33AHM4_9MYCO</name>
<dbReference type="NCBIfam" id="TIGR00110">
    <property type="entry name" value="ilvD"/>
    <property type="match status" value="1"/>
</dbReference>
<comment type="cofactor">
    <cofactor evidence="1 15">
        <name>Mg(2+)</name>
        <dbReference type="ChEBI" id="CHEBI:18420"/>
    </cofactor>
</comment>
<dbReference type="GO" id="GO:0000287">
    <property type="term" value="F:magnesium ion binding"/>
    <property type="evidence" value="ECO:0007669"/>
    <property type="project" value="UniProtKB-UniRule"/>
</dbReference>
<protein>
    <recommendedName>
        <fullName evidence="14 15">Dihydroxy-acid dehydratase</fullName>
        <shortName evidence="15">DAD</shortName>
        <ecNumber evidence="14 15">4.2.1.9</ecNumber>
    </recommendedName>
</protein>
<evidence type="ECO:0000256" key="8">
    <source>
        <dbReference type="ARBA" id="ARBA00023014"/>
    </source>
</evidence>
<keyword evidence="3 15" id="KW-0028">Amino-acid biosynthesis</keyword>
<evidence type="ECO:0000256" key="4">
    <source>
        <dbReference type="ARBA" id="ARBA00022714"/>
    </source>
</evidence>
<dbReference type="Pfam" id="PF24877">
    <property type="entry name" value="ILV_EDD_C"/>
    <property type="match status" value="1"/>
</dbReference>
<dbReference type="HAMAP" id="MF_00012">
    <property type="entry name" value="IlvD"/>
    <property type="match status" value="1"/>
</dbReference>
<comment type="similarity">
    <text evidence="2 15">Belongs to the IlvD/Edd family.</text>
</comment>
<dbReference type="EC" id="4.2.1.9" evidence="14 15"/>
<keyword evidence="4 15" id="KW-0001">2Fe-2S</keyword>
<dbReference type="PANTHER" id="PTHR43661:SF3">
    <property type="entry name" value="D-XYLONATE DEHYDRATASE YAGF-RELATED"/>
    <property type="match status" value="1"/>
</dbReference>
<dbReference type="SUPFAM" id="SSF52016">
    <property type="entry name" value="LeuD/IlvD-like"/>
    <property type="match status" value="1"/>
</dbReference>
<dbReference type="PANTHER" id="PTHR43661">
    <property type="entry name" value="D-XYLONATE DEHYDRATASE"/>
    <property type="match status" value="1"/>
</dbReference>
<sequence length="613" mass="64370">MPALRSRTVTHGRNMAGARALLRAAGVAASDFGKPIVAVANSFAEFVPGHTHLQPVGRIVSEAIAAAGAVPREFNTIAVDDGIAMGHEGMLYSLPSRDLIADSIEYMVEAHRADALVCISNCDKITPGMLMAALRLNIPTVFVSGGPMEGGRATLRDGTVRTGMTLITAVAESASESVSDEDLARIEDQACPTCGSCSGMFTANSMNCLTEALGLAPPGNGTTLATHTARRGLYEQAGRLIVELAQRYYGSDDTAVLPREIASRRAFENAMCMDVAMGGSTNTVLHLLAAAHEAELDFALADIDALSRRVPCLSKVAPNGAYLVEDVHRAGGVPALLGELNRAGLLHRDVHSVHAPDLTTWLTQWDIRGTAPSPEAIELFHAAPGGERSARAFSQSQRWHTLDLDAENGCIRDTEHAYSADGGLAVLTGNLAPNGCIVKTAGVDEKIHVFSGPAVVLESQEAAVEAILNDRVRPGDVVVIRYEGPRGGPGMQEMLYPTAFLKGRGLGASCALITDGRFSGGTSGLSIGHISPEAAAGGPIALVEDGDIINIDIARRSIAVAVAPQTLQRRRELLESGNGYRPVTRERHVSAALRAYAAMATSADRGAVRSLSG</sequence>
<evidence type="ECO:0000256" key="14">
    <source>
        <dbReference type="ARBA" id="ARBA00029490"/>
    </source>
</evidence>
<keyword evidence="5 15" id="KW-0479">Metal-binding</keyword>
<evidence type="ECO:0000256" key="15">
    <source>
        <dbReference type="HAMAP-Rule" id="MF_00012"/>
    </source>
</evidence>
<dbReference type="GO" id="GO:0051537">
    <property type="term" value="F:2 iron, 2 sulfur cluster binding"/>
    <property type="evidence" value="ECO:0007669"/>
    <property type="project" value="UniProtKB-UniRule"/>
</dbReference>
<evidence type="ECO:0000256" key="11">
    <source>
        <dbReference type="ARBA" id="ARBA00029304"/>
    </source>
</evidence>
<comment type="subunit">
    <text evidence="15">Homodimer.</text>
</comment>
<keyword evidence="10 15" id="KW-0100">Branched-chain amino acid biosynthesis</keyword>
<comment type="catalytic activity">
    <reaction evidence="11">
        <text>(2R)-2,3-dihydroxy-3-methylbutanoate = 3-methyl-2-oxobutanoate + H2O</text>
        <dbReference type="Rhea" id="RHEA:24809"/>
        <dbReference type="ChEBI" id="CHEBI:11851"/>
        <dbReference type="ChEBI" id="CHEBI:15377"/>
        <dbReference type="ChEBI" id="CHEBI:49072"/>
        <dbReference type="EC" id="4.2.1.9"/>
    </reaction>
    <physiologicalReaction direction="left-to-right" evidence="11">
        <dbReference type="Rhea" id="RHEA:24810"/>
    </physiologicalReaction>
</comment>
<comment type="cofactor">
    <cofactor evidence="15">
        <name>[2Fe-2S] cluster</name>
        <dbReference type="ChEBI" id="CHEBI:190135"/>
    </cofactor>
    <text evidence="15">Binds 1 [2Fe-2S] cluster per subunit. This cluster acts as a Lewis acid cofactor.</text>
</comment>
<evidence type="ECO:0000256" key="6">
    <source>
        <dbReference type="ARBA" id="ARBA00022842"/>
    </source>
</evidence>
<dbReference type="InterPro" id="IPR020558">
    <property type="entry name" value="DiOHA_6PGluconate_deHydtase_CS"/>
</dbReference>
<evidence type="ECO:0000256" key="2">
    <source>
        <dbReference type="ARBA" id="ARBA00006486"/>
    </source>
</evidence>
<comment type="pathway">
    <text evidence="13 15">Amino-acid biosynthesis; L-isoleucine biosynthesis; L-isoleucine from 2-oxobutanoate: step 3/4.</text>
</comment>
<evidence type="ECO:0000256" key="1">
    <source>
        <dbReference type="ARBA" id="ARBA00001946"/>
    </source>
</evidence>
<keyword evidence="7 15" id="KW-0408">Iron</keyword>
<comment type="catalytic activity">
    <reaction evidence="15">
        <text>(2R,3R)-2,3-dihydroxy-3-methylpentanoate = (S)-3-methyl-2-oxopentanoate + H2O</text>
        <dbReference type="Rhea" id="RHEA:27694"/>
        <dbReference type="ChEBI" id="CHEBI:15377"/>
        <dbReference type="ChEBI" id="CHEBI:35146"/>
        <dbReference type="ChEBI" id="CHEBI:49258"/>
        <dbReference type="EC" id="4.2.1.9"/>
    </reaction>
</comment>
<feature type="domain" description="Dihydroxy-acid/6-phosphogluconate dehydratase C-terminal" evidence="17">
    <location>
        <begin position="410"/>
        <end position="607"/>
    </location>
</feature>
<feature type="domain" description="Dihydroxy-acid/6-phosphogluconate dehydratase N-terminal" evidence="16">
    <location>
        <begin position="34"/>
        <end position="358"/>
    </location>
</feature>
<evidence type="ECO:0000256" key="12">
    <source>
        <dbReference type="ARBA" id="ARBA00029436"/>
    </source>
</evidence>
<comment type="caution">
    <text evidence="15">Lacks conserved residue(s) required for the propagation of feature annotation.</text>
</comment>
<dbReference type="EMBL" id="CP004374">
    <property type="protein sequence ID" value="AGM31269.1"/>
    <property type="molecule type" value="Genomic_DNA"/>
</dbReference>
<reference evidence="18 19" key="1">
    <citation type="journal article" date="2013" name="Genome Announc.">
        <title>Complete Genome Sequence of Mycobacterium massiliense Clinical Strain Asan 50594, Belonging to the Type II Genotype.</title>
        <authorList>
            <person name="Kim B.J."/>
            <person name="Kim B.R."/>
            <person name="Hong S.H."/>
            <person name="Seok S.H."/>
            <person name="Kook Y.H."/>
            <person name="Kim B.J."/>
        </authorList>
    </citation>
    <scope>NUCLEOTIDE SEQUENCE [LARGE SCALE GENOMIC DNA]</scope>
    <source>
        <strain evidence="18 19">50594</strain>
    </source>
</reference>
<feature type="binding site" description="via carbamate group" evidence="15">
    <location>
        <position position="124"/>
    </location>
    <ligand>
        <name>Mg(2+)</name>
        <dbReference type="ChEBI" id="CHEBI:18420"/>
    </ligand>
</feature>
<gene>
    <name evidence="15" type="primary">ilvD</name>
    <name evidence="18" type="ORF">MASS_4667</name>
</gene>
<evidence type="ECO:0000256" key="3">
    <source>
        <dbReference type="ARBA" id="ARBA00022605"/>
    </source>
</evidence>
<evidence type="ECO:0000256" key="13">
    <source>
        <dbReference type="ARBA" id="ARBA00029437"/>
    </source>
</evidence>
<keyword evidence="9 15" id="KW-0456">Lyase</keyword>
<feature type="binding site" evidence="15">
    <location>
        <position position="493"/>
    </location>
    <ligand>
        <name>Mg(2+)</name>
        <dbReference type="ChEBI" id="CHEBI:18420"/>
    </ligand>
</feature>